<dbReference type="HOGENOM" id="CLU_066192_1_4_6"/>
<dbReference type="CDD" id="cd06529">
    <property type="entry name" value="S24_LexA-like"/>
    <property type="match status" value="1"/>
</dbReference>
<accession>N9RCE6</accession>
<keyword evidence="1" id="KW-0805">Transcription regulation</keyword>
<dbReference type="RefSeq" id="WP_005269853.1">
    <property type="nucleotide sequence ID" value="NZ_KB850193.1"/>
</dbReference>
<evidence type="ECO:0000259" key="4">
    <source>
        <dbReference type="Pfam" id="PF00717"/>
    </source>
</evidence>
<dbReference type="PANTHER" id="PTHR40661">
    <property type="match status" value="1"/>
</dbReference>
<dbReference type="Proteomes" id="UP000013009">
    <property type="component" value="Unassembled WGS sequence"/>
</dbReference>
<evidence type="ECO:0000256" key="3">
    <source>
        <dbReference type="ARBA" id="ARBA00023163"/>
    </source>
</evidence>
<evidence type="ECO:0000313" key="6">
    <source>
        <dbReference type="Proteomes" id="UP000013009"/>
    </source>
</evidence>
<reference evidence="5 6" key="1">
    <citation type="submission" date="2013-02" db="EMBL/GenBank/DDBJ databases">
        <title>The Genome Sequence of Acinetobacter sp. NIPH 1859.</title>
        <authorList>
            <consortium name="The Broad Institute Genome Sequencing Platform"/>
            <consortium name="The Broad Institute Genome Sequencing Center for Infectious Disease"/>
            <person name="Cerqueira G."/>
            <person name="Feldgarden M."/>
            <person name="Courvalin P."/>
            <person name="Perichon B."/>
            <person name="Grillot-Courvalin C."/>
            <person name="Clermont D."/>
            <person name="Rocha E."/>
            <person name="Yoon E.-J."/>
            <person name="Nemec A."/>
            <person name="Walker B."/>
            <person name="Young S.K."/>
            <person name="Zeng Q."/>
            <person name="Gargeya S."/>
            <person name="Fitzgerald M."/>
            <person name="Haas B."/>
            <person name="Abouelleil A."/>
            <person name="Alvarado L."/>
            <person name="Arachchi H.M."/>
            <person name="Berlin A.M."/>
            <person name="Chapman S.B."/>
            <person name="Dewar J."/>
            <person name="Goldberg J."/>
            <person name="Griggs A."/>
            <person name="Gujja S."/>
            <person name="Hansen M."/>
            <person name="Howarth C."/>
            <person name="Imamovic A."/>
            <person name="Larimer J."/>
            <person name="McCowan C."/>
            <person name="Murphy C."/>
            <person name="Neiman D."/>
            <person name="Pearson M."/>
            <person name="Priest M."/>
            <person name="Roberts A."/>
            <person name="Saif S."/>
            <person name="Shea T."/>
            <person name="Sisk P."/>
            <person name="Sykes S."/>
            <person name="Wortman J."/>
            <person name="Nusbaum C."/>
            <person name="Birren B."/>
        </authorList>
    </citation>
    <scope>NUCLEOTIDE SEQUENCE [LARGE SCALE GENOMIC DNA]</scope>
    <source>
        <strain evidence="5 6">NIPH 1859</strain>
    </source>
</reference>
<dbReference type="PANTHER" id="PTHR40661:SF3">
    <property type="entry name" value="FELS-1 PROPHAGE TRANSCRIPTIONAL REGULATOR"/>
    <property type="match status" value="1"/>
</dbReference>
<sequence>MNYLKSNIDYLLTKHKTNPNDLEQKFPKIKQSTVFRIQQGFTKEPRRSTLEPIAEWAGVSVSDLIEVDLIERDKRKEISSDVEVYEEGDPVPDGYTALDYYDDVFVSAGSGYLNISMPSSKKFIVPTYLLQECNVQPLTAKVVRVRGESMFPVLRDGQPISVDMSARKIFDGLIYAFQHGDETKIKYLHKWNDEGEGGFKAVSRNEDKYSYPDEYYSPAKIVAEGVEIIGQYWMKLDAQKVRR</sequence>
<name>N9RCE6_9GAMM</name>
<organism evidence="5 6">
    <name type="scientific">Acinetobacter colistiniresistens</name>
    <dbReference type="NCBI Taxonomy" id="280145"/>
    <lineage>
        <taxon>Bacteria</taxon>
        <taxon>Pseudomonadati</taxon>
        <taxon>Pseudomonadota</taxon>
        <taxon>Gammaproteobacteria</taxon>
        <taxon>Moraxellales</taxon>
        <taxon>Moraxellaceae</taxon>
        <taxon>Acinetobacter</taxon>
    </lineage>
</organism>
<dbReference type="InterPro" id="IPR015927">
    <property type="entry name" value="Peptidase_S24_S26A/B/C"/>
</dbReference>
<proteinExistence type="predicted"/>
<keyword evidence="2" id="KW-0238">DNA-binding</keyword>
<dbReference type="InterPro" id="IPR010982">
    <property type="entry name" value="Lambda_DNA-bd_dom_sf"/>
</dbReference>
<dbReference type="SUPFAM" id="SSF51306">
    <property type="entry name" value="LexA/Signal peptidase"/>
    <property type="match status" value="1"/>
</dbReference>
<dbReference type="InterPro" id="IPR036286">
    <property type="entry name" value="LexA/Signal_pep-like_sf"/>
</dbReference>
<evidence type="ECO:0000313" key="5">
    <source>
        <dbReference type="EMBL" id="ENX36310.1"/>
    </source>
</evidence>
<dbReference type="Gene3D" id="1.10.260.40">
    <property type="entry name" value="lambda repressor-like DNA-binding domains"/>
    <property type="match status" value="1"/>
</dbReference>
<dbReference type="PATRIC" id="fig|1217695.3.peg.458"/>
<dbReference type="GO" id="GO:0003677">
    <property type="term" value="F:DNA binding"/>
    <property type="evidence" value="ECO:0007669"/>
    <property type="project" value="UniProtKB-KW"/>
</dbReference>
<dbReference type="Pfam" id="PF00717">
    <property type="entry name" value="Peptidase_S24"/>
    <property type="match status" value="1"/>
</dbReference>
<keyword evidence="3" id="KW-0804">Transcription</keyword>
<keyword evidence="6" id="KW-1185">Reference proteome</keyword>
<evidence type="ECO:0000256" key="1">
    <source>
        <dbReference type="ARBA" id="ARBA00023015"/>
    </source>
</evidence>
<protein>
    <recommendedName>
        <fullName evidence="4">Peptidase S24/S26A/S26B/S26C domain-containing protein</fullName>
    </recommendedName>
</protein>
<feature type="domain" description="Peptidase S24/S26A/S26B/S26C" evidence="4">
    <location>
        <begin position="106"/>
        <end position="231"/>
    </location>
</feature>
<dbReference type="EMBL" id="APRZ01000006">
    <property type="protein sequence ID" value="ENX36310.1"/>
    <property type="molecule type" value="Genomic_DNA"/>
</dbReference>
<dbReference type="AlphaFoldDB" id="N9RCE6"/>
<dbReference type="Gene3D" id="2.10.109.10">
    <property type="entry name" value="Umud Fragment, subunit A"/>
    <property type="match status" value="1"/>
</dbReference>
<dbReference type="OrthoDB" id="8613261at2"/>
<gene>
    <name evidence="5" type="ORF">F889_00472</name>
</gene>
<comment type="caution">
    <text evidence="5">The sequence shown here is derived from an EMBL/GenBank/DDBJ whole genome shotgun (WGS) entry which is preliminary data.</text>
</comment>
<dbReference type="InterPro" id="IPR039418">
    <property type="entry name" value="LexA-like"/>
</dbReference>
<evidence type="ECO:0000256" key="2">
    <source>
        <dbReference type="ARBA" id="ARBA00023125"/>
    </source>
</evidence>